<keyword evidence="2" id="KW-1185">Reference proteome</keyword>
<reference evidence="1 2" key="1">
    <citation type="journal article" date="2024" name="Int. J. Syst. Evol. Microbiol.">
        <title>Paenibacillus hexagrammi sp. nov., a novel bacterium isolated from the gut content of Hexagrammos agrammus.</title>
        <authorList>
            <person name="Jung H.K."/>
            <person name="Kim D.G."/>
            <person name="Zin H."/>
            <person name="Park J."/>
            <person name="Jung H."/>
            <person name="Kim Y.O."/>
            <person name="Kong H.J."/>
            <person name="Kim J.W."/>
            <person name="Kim Y.S."/>
        </authorList>
    </citation>
    <scope>NUCLEOTIDE SEQUENCE [LARGE SCALE GENOMIC DNA]</scope>
    <source>
        <strain evidence="1 2">YPD9-1</strain>
    </source>
</reference>
<evidence type="ECO:0000313" key="2">
    <source>
        <dbReference type="Proteomes" id="UP001649230"/>
    </source>
</evidence>
<sequence length="73" mass="8588">MSRNHRLLTDADFQEAVDRQSSIRIFKDDHIVDSNAVILRFSDTTVVVQTKVSEITYYDRNACEFFEMRKASR</sequence>
<name>A0ABY3SLJ3_9BACL</name>
<proteinExistence type="predicted"/>
<dbReference type="EMBL" id="CP090978">
    <property type="protein sequence ID" value="UJF34056.1"/>
    <property type="molecule type" value="Genomic_DNA"/>
</dbReference>
<accession>A0ABY3SLJ3</accession>
<organism evidence="1 2">
    <name type="scientific">Paenibacillus hexagrammi</name>
    <dbReference type="NCBI Taxonomy" id="2908839"/>
    <lineage>
        <taxon>Bacteria</taxon>
        <taxon>Bacillati</taxon>
        <taxon>Bacillota</taxon>
        <taxon>Bacilli</taxon>
        <taxon>Bacillales</taxon>
        <taxon>Paenibacillaceae</taxon>
        <taxon>Paenibacillus</taxon>
    </lineage>
</organism>
<dbReference type="Proteomes" id="UP001649230">
    <property type="component" value="Chromosome"/>
</dbReference>
<protein>
    <submittedName>
        <fullName evidence="1">Uncharacterized protein</fullName>
    </submittedName>
</protein>
<dbReference type="RefSeq" id="WP_235120447.1">
    <property type="nucleotide sequence ID" value="NZ_CP090978.1"/>
</dbReference>
<gene>
    <name evidence="1" type="ORF">L0M14_02100</name>
</gene>
<evidence type="ECO:0000313" key="1">
    <source>
        <dbReference type="EMBL" id="UJF34056.1"/>
    </source>
</evidence>